<dbReference type="Pfam" id="PF00293">
    <property type="entry name" value="NUDIX"/>
    <property type="match status" value="1"/>
</dbReference>
<gene>
    <name evidence="2" type="ORF">PRELSG_1248800</name>
</gene>
<dbReference type="PANTHER" id="PTHR10885">
    <property type="entry name" value="ISOPENTENYL-DIPHOSPHATE DELTA-ISOMERASE"/>
    <property type="match status" value="1"/>
</dbReference>
<dbReference type="Proteomes" id="UP000220158">
    <property type="component" value="Chromosome 12"/>
</dbReference>
<evidence type="ECO:0000259" key="1">
    <source>
        <dbReference type="PROSITE" id="PS51462"/>
    </source>
</evidence>
<dbReference type="OMA" id="FIYVHKR"/>
<dbReference type="GeneID" id="39737732"/>
<evidence type="ECO:0000313" key="2">
    <source>
        <dbReference type="EMBL" id="CRH01601.1"/>
    </source>
</evidence>
<proteinExistence type="predicted"/>
<sequence length="191" mass="22555">MQDLINYNFEDNQNELVIIVNDKNEFQELQTRKVMRKNNLWHRSTAILVFSKDEKNTFIYVHKRSKIKDYCPSYYSIGFGGVLSENENFLQNAIKELHEESGIIKKPEQLFDLGLLKCETDCAKSYVTFINPDFQTTPQLSEIEFITKIPLNDLDNFIEKEKMTGISKNVYHYFKDQIKKINLDQIYSMTI</sequence>
<dbReference type="InterPro" id="IPR000086">
    <property type="entry name" value="NUDIX_hydrolase_dom"/>
</dbReference>
<dbReference type="EMBL" id="LN835307">
    <property type="protein sequence ID" value="CRH01601.1"/>
    <property type="molecule type" value="Genomic_DNA"/>
</dbReference>
<dbReference type="GO" id="GO:0009240">
    <property type="term" value="P:isopentenyl diphosphate biosynthetic process"/>
    <property type="evidence" value="ECO:0007669"/>
    <property type="project" value="TreeGrafter"/>
</dbReference>
<dbReference type="RefSeq" id="XP_028534600.1">
    <property type="nucleotide sequence ID" value="XM_028678296.1"/>
</dbReference>
<dbReference type="AlphaFoldDB" id="A0A1J1HAR9"/>
<feature type="domain" description="Nudix hydrolase" evidence="1">
    <location>
        <begin position="40"/>
        <end position="191"/>
    </location>
</feature>
<dbReference type="InterPro" id="IPR015797">
    <property type="entry name" value="NUDIX_hydrolase-like_dom_sf"/>
</dbReference>
<dbReference type="KEGG" id="prel:PRELSG_1248800"/>
<dbReference type="SUPFAM" id="SSF55811">
    <property type="entry name" value="Nudix"/>
    <property type="match status" value="1"/>
</dbReference>
<dbReference type="Gene3D" id="3.90.79.10">
    <property type="entry name" value="Nucleoside Triphosphate Pyrophosphohydrolase"/>
    <property type="match status" value="1"/>
</dbReference>
<dbReference type="OrthoDB" id="510307at2759"/>
<dbReference type="GO" id="GO:0005737">
    <property type="term" value="C:cytoplasm"/>
    <property type="evidence" value="ECO:0007669"/>
    <property type="project" value="TreeGrafter"/>
</dbReference>
<name>A0A1J1HAR9_PLARL</name>
<reference evidence="2 3" key="1">
    <citation type="submission" date="2015-04" db="EMBL/GenBank/DDBJ databases">
        <authorList>
            <consortium name="Pathogen Informatics"/>
        </authorList>
    </citation>
    <scope>NUCLEOTIDE SEQUENCE [LARGE SCALE GENOMIC DNA]</scope>
    <source>
        <strain evidence="2 3">SGS1</strain>
    </source>
</reference>
<evidence type="ECO:0000313" key="3">
    <source>
        <dbReference type="Proteomes" id="UP000220158"/>
    </source>
</evidence>
<dbReference type="VEuPathDB" id="PlasmoDB:PRELSG_1248800"/>
<protein>
    <recommendedName>
        <fullName evidence="1">Nudix hydrolase domain-containing protein</fullName>
    </recommendedName>
</protein>
<dbReference type="GO" id="GO:0004452">
    <property type="term" value="F:isopentenyl-diphosphate delta-isomerase activity"/>
    <property type="evidence" value="ECO:0007669"/>
    <property type="project" value="TreeGrafter"/>
</dbReference>
<keyword evidence="3" id="KW-1185">Reference proteome</keyword>
<organism evidence="2 3">
    <name type="scientific">Plasmodium relictum</name>
    <dbReference type="NCBI Taxonomy" id="85471"/>
    <lineage>
        <taxon>Eukaryota</taxon>
        <taxon>Sar</taxon>
        <taxon>Alveolata</taxon>
        <taxon>Apicomplexa</taxon>
        <taxon>Aconoidasida</taxon>
        <taxon>Haemosporida</taxon>
        <taxon>Plasmodiidae</taxon>
        <taxon>Plasmodium</taxon>
        <taxon>Plasmodium (Haemamoeba)</taxon>
    </lineage>
</organism>
<dbReference type="PROSITE" id="PS51462">
    <property type="entry name" value="NUDIX"/>
    <property type="match status" value="1"/>
</dbReference>
<dbReference type="PANTHER" id="PTHR10885:SF0">
    <property type="entry name" value="ISOPENTENYL-DIPHOSPHATE DELTA-ISOMERASE"/>
    <property type="match status" value="1"/>
</dbReference>
<accession>A0A1J1HAR9</accession>